<evidence type="ECO:0000256" key="3">
    <source>
        <dbReference type="ARBA" id="ARBA00022764"/>
    </source>
</evidence>
<gene>
    <name evidence="6" type="primary">lptA</name>
    <name evidence="6" type="ORF">DI628_07155</name>
</gene>
<evidence type="ECO:0000256" key="1">
    <source>
        <dbReference type="ARBA" id="ARBA00022448"/>
    </source>
</evidence>
<reference evidence="6 7" key="1">
    <citation type="journal article" date="2017" name="Nat. Commun.">
        <title>In situ click chemistry generation of cyclooxygenase-2 inhibitors.</title>
        <authorList>
            <person name="Bhardwaj A."/>
            <person name="Kaur J."/>
            <person name="Wuest M."/>
            <person name="Wuest F."/>
        </authorList>
    </citation>
    <scope>NUCLEOTIDE SEQUENCE [LARGE SCALE GENOMIC DNA]</scope>
    <source>
        <strain evidence="6">S2_018_000_R2_106</strain>
    </source>
</reference>
<feature type="domain" description="Organic solvent tolerance-like N-terminal" evidence="5">
    <location>
        <begin position="32"/>
        <end position="143"/>
    </location>
</feature>
<dbReference type="GO" id="GO:0030288">
    <property type="term" value="C:outer membrane-bounded periplasmic space"/>
    <property type="evidence" value="ECO:0007669"/>
    <property type="project" value="TreeGrafter"/>
</dbReference>
<dbReference type="InterPro" id="IPR052037">
    <property type="entry name" value="LPS_export_LptA"/>
</dbReference>
<evidence type="ECO:0000313" key="7">
    <source>
        <dbReference type="Proteomes" id="UP000320948"/>
    </source>
</evidence>
<dbReference type="Proteomes" id="UP000320948">
    <property type="component" value="Unassembled WGS sequence"/>
</dbReference>
<dbReference type="NCBIfam" id="TIGR03002">
    <property type="entry name" value="outer_YhbN_LptA"/>
    <property type="match status" value="1"/>
</dbReference>
<dbReference type="EMBL" id="VAFM01000002">
    <property type="protein sequence ID" value="TKW60670.1"/>
    <property type="molecule type" value="Genomic_DNA"/>
</dbReference>
<dbReference type="InterPro" id="IPR014340">
    <property type="entry name" value="LptA"/>
</dbReference>
<organism evidence="6 7">
    <name type="scientific">Blastochloris viridis</name>
    <name type="common">Rhodopseudomonas viridis</name>
    <dbReference type="NCBI Taxonomy" id="1079"/>
    <lineage>
        <taxon>Bacteria</taxon>
        <taxon>Pseudomonadati</taxon>
        <taxon>Pseudomonadota</taxon>
        <taxon>Alphaproteobacteria</taxon>
        <taxon>Hyphomicrobiales</taxon>
        <taxon>Blastochloridaceae</taxon>
        <taxon>Blastochloris</taxon>
    </lineage>
</organism>
<evidence type="ECO:0000256" key="2">
    <source>
        <dbReference type="ARBA" id="ARBA00022729"/>
    </source>
</evidence>
<dbReference type="GO" id="GO:0017089">
    <property type="term" value="F:glycolipid transfer activity"/>
    <property type="evidence" value="ECO:0007669"/>
    <property type="project" value="TreeGrafter"/>
</dbReference>
<comment type="caution">
    <text evidence="6">The sequence shown here is derived from an EMBL/GenBank/DDBJ whole genome shotgun (WGS) entry which is preliminary data.</text>
</comment>
<dbReference type="AlphaFoldDB" id="A0A6N4RC63"/>
<keyword evidence="2 4" id="KW-0732">Signal</keyword>
<sequence length="163" mass="16270">MNTRLSSSVLTLALATLTLAPAYAATQGPIDITAQKLEVNQSSSKAVFSGNVVVTQQGLTLTAPTVTADYTSKAGNSGIQTVTASGGVVITRNGTGGVTEKATGSTAVYNPDAGNLTLTGAVTLVRGPSELSGDKLVYNLTTGNAVVTNSAGPVKARFVPGGK</sequence>
<dbReference type="Pfam" id="PF03968">
    <property type="entry name" value="LptD_N"/>
    <property type="match status" value="1"/>
</dbReference>
<dbReference type="GO" id="GO:0009279">
    <property type="term" value="C:cell outer membrane"/>
    <property type="evidence" value="ECO:0007669"/>
    <property type="project" value="TreeGrafter"/>
</dbReference>
<dbReference type="Gene3D" id="2.60.450.10">
    <property type="entry name" value="Lipopolysaccharide (LPS) transport protein A like domain"/>
    <property type="match status" value="1"/>
</dbReference>
<accession>A0A6N4RC63</accession>
<protein>
    <submittedName>
        <fullName evidence="6">Lipopolysaccharide transport periplasmic protein LptA</fullName>
    </submittedName>
</protein>
<dbReference type="GO" id="GO:0001530">
    <property type="term" value="F:lipopolysaccharide binding"/>
    <property type="evidence" value="ECO:0007669"/>
    <property type="project" value="InterPro"/>
</dbReference>
<feature type="chain" id="PRO_5026739988" evidence="4">
    <location>
        <begin position="25"/>
        <end position="163"/>
    </location>
</feature>
<dbReference type="InterPro" id="IPR005653">
    <property type="entry name" value="OstA-like_N"/>
</dbReference>
<name>A0A6N4RC63_BLAVI</name>
<keyword evidence="1" id="KW-0813">Transport</keyword>
<evidence type="ECO:0000259" key="5">
    <source>
        <dbReference type="Pfam" id="PF03968"/>
    </source>
</evidence>
<evidence type="ECO:0000313" key="6">
    <source>
        <dbReference type="EMBL" id="TKW60670.1"/>
    </source>
</evidence>
<dbReference type="PANTHER" id="PTHR36504:SF1">
    <property type="entry name" value="LIPOPOLYSACCHARIDE EXPORT SYSTEM PROTEIN LPTA"/>
    <property type="match status" value="1"/>
</dbReference>
<feature type="signal peptide" evidence="4">
    <location>
        <begin position="1"/>
        <end position="24"/>
    </location>
</feature>
<keyword evidence="3" id="KW-0574">Periplasm</keyword>
<dbReference type="GO" id="GO:0015920">
    <property type="term" value="P:lipopolysaccharide transport"/>
    <property type="evidence" value="ECO:0007669"/>
    <property type="project" value="InterPro"/>
</dbReference>
<evidence type="ECO:0000256" key="4">
    <source>
        <dbReference type="SAM" id="SignalP"/>
    </source>
</evidence>
<proteinExistence type="predicted"/>
<dbReference type="PANTHER" id="PTHR36504">
    <property type="entry name" value="LIPOPOLYSACCHARIDE EXPORT SYSTEM PROTEIN LPTA"/>
    <property type="match status" value="1"/>
</dbReference>